<dbReference type="AlphaFoldDB" id="A0A085WK23"/>
<evidence type="ECO:0000313" key="4">
    <source>
        <dbReference type="EMBL" id="KFE68036.1"/>
    </source>
</evidence>
<evidence type="ECO:0000259" key="2">
    <source>
        <dbReference type="Pfam" id="PF04542"/>
    </source>
</evidence>
<dbReference type="InterPro" id="IPR007627">
    <property type="entry name" value="RNA_pol_sigma70_r2"/>
</dbReference>
<feature type="domain" description="RNA polymerase sigma factor 70 region 4 type 2" evidence="3">
    <location>
        <begin position="101"/>
        <end position="152"/>
    </location>
</feature>
<dbReference type="InterPro" id="IPR014303">
    <property type="entry name" value="RNA_pol_sigma-70_ECF"/>
</dbReference>
<feature type="domain" description="RNA polymerase sigma-70 region 2" evidence="2">
    <location>
        <begin position="9"/>
        <end position="72"/>
    </location>
</feature>
<organism evidence="4 5">
    <name type="scientific">Hyalangium minutum</name>
    <dbReference type="NCBI Taxonomy" id="394096"/>
    <lineage>
        <taxon>Bacteria</taxon>
        <taxon>Pseudomonadati</taxon>
        <taxon>Myxococcota</taxon>
        <taxon>Myxococcia</taxon>
        <taxon>Myxococcales</taxon>
        <taxon>Cystobacterineae</taxon>
        <taxon>Archangiaceae</taxon>
        <taxon>Hyalangium</taxon>
    </lineage>
</organism>
<dbReference type="RefSeq" id="WP_044188464.1">
    <property type="nucleotide sequence ID" value="NZ_JMCB01000006.1"/>
</dbReference>
<proteinExistence type="predicted"/>
<dbReference type="GO" id="GO:0003677">
    <property type="term" value="F:DNA binding"/>
    <property type="evidence" value="ECO:0007669"/>
    <property type="project" value="InterPro"/>
</dbReference>
<dbReference type="Pfam" id="PF08281">
    <property type="entry name" value="Sigma70_r4_2"/>
    <property type="match status" value="1"/>
</dbReference>
<dbReference type="Gene3D" id="3.10.450.50">
    <property type="match status" value="1"/>
</dbReference>
<dbReference type="NCBIfam" id="NF007214">
    <property type="entry name" value="PRK09636.1"/>
    <property type="match status" value="1"/>
</dbReference>
<reference evidence="4 5" key="1">
    <citation type="submission" date="2014-04" db="EMBL/GenBank/DDBJ databases">
        <title>Genome assembly of Hyalangium minutum DSM 14724.</title>
        <authorList>
            <person name="Sharma G."/>
            <person name="Subramanian S."/>
        </authorList>
    </citation>
    <scope>NUCLEOTIDE SEQUENCE [LARGE SCALE GENOMIC DNA]</scope>
    <source>
        <strain evidence="4 5">DSM 14724</strain>
    </source>
</reference>
<dbReference type="Pfam" id="PF04542">
    <property type="entry name" value="Sigma70_r2"/>
    <property type="match status" value="1"/>
</dbReference>
<dbReference type="NCBIfam" id="TIGR02937">
    <property type="entry name" value="sigma70-ECF"/>
    <property type="match status" value="1"/>
</dbReference>
<dbReference type="SUPFAM" id="SSF88946">
    <property type="entry name" value="Sigma2 domain of RNA polymerase sigma factors"/>
    <property type="match status" value="1"/>
</dbReference>
<dbReference type="SUPFAM" id="SSF88659">
    <property type="entry name" value="Sigma3 and sigma4 domains of RNA polymerase sigma factors"/>
    <property type="match status" value="1"/>
</dbReference>
<keyword evidence="5" id="KW-1185">Reference proteome</keyword>
<dbReference type="InterPro" id="IPR052704">
    <property type="entry name" value="ECF_Sigma-70_Domain"/>
</dbReference>
<gene>
    <name evidence="4" type="ORF">DB31_7273</name>
</gene>
<dbReference type="InterPro" id="IPR013325">
    <property type="entry name" value="RNA_pol_sigma_r2"/>
</dbReference>
<dbReference type="Gene3D" id="1.10.1740.10">
    <property type="match status" value="1"/>
</dbReference>
<name>A0A085WK23_9BACT</name>
<dbReference type="CDD" id="cd06171">
    <property type="entry name" value="Sigma70_r4"/>
    <property type="match status" value="1"/>
</dbReference>
<evidence type="ECO:0000313" key="5">
    <source>
        <dbReference type="Proteomes" id="UP000028725"/>
    </source>
</evidence>
<dbReference type="PANTHER" id="PTHR30173:SF36">
    <property type="entry name" value="ECF RNA POLYMERASE SIGMA FACTOR SIGJ"/>
    <property type="match status" value="1"/>
</dbReference>
<comment type="caution">
    <text evidence="4">The sequence shown here is derived from an EMBL/GenBank/DDBJ whole genome shotgun (WGS) entry which is preliminary data.</text>
</comment>
<sequence length="281" mass="30934">MTGELMAVFETHRPMLVAIAYRMLGSAAEAEDIVQEAWLRWQSAPRDAVRSGRAFLATVVTRLCLDHLKSARANREVYVGPWLPEPVRTDSAVDPETISVAFLVLLESLTPVERAVYLLHEVFGYSHAEVSQMVGKEEAACRQLLHRAREHLQARRPRFAPSKQAHERLVTGFLSACVSGDLEGLKRMLSDDVTAWSDGGGKAFGASTRPVHGADAVARLYIGIVKKAKFGFGAEVLEVNGWPSLVVRLNGTVFDVISLETDGERIHGIRAILNPDKLARI</sequence>
<dbReference type="InterPro" id="IPR032710">
    <property type="entry name" value="NTF2-like_dom_sf"/>
</dbReference>
<dbReference type="PATRIC" id="fig|394096.3.peg.3314"/>
<dbReference type="SUPFAM" id="SSF54427">
    <property type="entry name" value="NTF2-like"/>
    <property type="match status" value="1"/>
</dbReference>
<dbReference type="EMBL" id="JMCB01000006">
    <property type="protein sequence ID" value="KFE68036.1"/>
    <property type="molecule type" value="Genomic_DNA"/>
</dbReference>
<protein>
    <submittedName>
        <fullName evidence="4">RNA polymerase sigma-70 factor</fullName>
    </submittedName>
</protein>
<dbReference type="NCBIfam" id="TIGR02957">
    <property type="entry name" value="SigX4"/>
    <property type="match status" value="1"/>
</dbReference>
<dbReference type="InterPro" id="IPR014284">
    <property type="entry name" value="RNA_pol_sigma-70_dom"/>
</dbReference>
<dbReference type="InterPro" id="IPR013249">
    <property type="entry name" value="RNA_pol_sigma70_r4_t2"/>
</dbReference>
<comment type="subunit">
    <text evidence="1">Interacts transiently with the RNA polymerase catalytic core formed by RpoA, RpoB, RpoC and RpoZ (2 alpha, 1 beta, 1 beta' and 1 omega subunit) to form the RNA polymerase holoenzyme that can initiate transcription.</text>
</comment>
<dbReference type="PANTHER" id="PTHR30173">
    <property type="entry name" value="SIGMA 19 FACTOR"/>
    <property type="match status" value="1"/>
</dbReference>
<evidence type="ECO:0000256" key="1">
    <source>
        <dbReference type="ARBA" id="ARBA00011344"/>
    </source>
</evidence>
<dbReference type="GO" id="GO:0016987">
    <property type="term" value="F:sigma factor activity"/>
    <property type="evidence" value="ECO:0007669"/>
    <property type="project" value="InterPro"/>
</dbReference>
<dbReference type="Proteomes" id="UP000028725">
    <property type="component" value="Unassembled WGS sequence"/>
</dbReference>
<evidence type="ECO:0000259" key="3">
    <source>
        <dbReference type="Pfam" id="PF08281"/>
    </source>
</evidence>
<dbReference type="Gene3D" id="1.10.10.10">
    <property type="entry name" value="Winged helix-like DNA-binding domain superfamily/Winged helix DNA-binding domain"/>
    <property type="match status" value="1"/>
</dbReference>
<accession>A0A085WK23</accession>
<dbReference type="GO" id="GO:0006352">
    <property type="term" value="P:DNA-templated transcription initiation"/>
    <property type="evidence" value="ECO:0007669"/>
    <property type="project" value="InterPro"/>
</dbReference>
<dbReference type="InterPro" id="IPR036388">
    <property type="entry name" value="WH-like_DNA-bd_sf"/>
</dbReference>
<dbReference type="InterPro" id="IPR013324">
    <property type="entry name" value="RNA_pol_sigma_r3/r4-like"/>
</dbReference>
<dbReference type="OrthoDB" id="9794372at2"/>
<dbReference type="STRING" id="394096.DB31_7273"/>